<reference evidence="1" key="1">
    <citation type="submission" date="2023-08" db="EMBL/GenBank/DDBJ databases">
        <title>Reference Genome Resource for the Citrus Pathogen Phytophthora citrophthora.</title>
        <authorList>
            <person name="Moller H."/>
            <person name="Coetzee B."/>
            <person name="Rose L.J."/>
            <person name="Van Niekerk J.M."/>
        </authorList>
    </citation>
    <scope>NUCLEOTIDE SEQUENCE</scope>
    <source>
        <strain evidence="1">STE-U-9442</strain>
    </source>
</reference>
<dbReference type="AlphaFoldDB" id="A0AAD9G2R8"/>
<accession>A0AAD9G2R8</accession>
<evidence type="ECO:0000313" key="1">
    <source>
        <dbReference type="EMBL" id="KAK1930917.1"/>
    </source>
</evidence>
<dbReference type="EMBL" id="JASMQC010000036">
    <property type="protein sequence ID" value="KAK1930917.1"/>
    <property type="molecule type" value="Genomic_DNA"/>
</dbReference>
<keyword evidence="2" id="KW-1185">Reference proteome</keyword>
<gene>
    <name evidence="1" type="ORF">P3T76_013506</name>
</gene>
<evidence type="ECO:0000313" key="2">
    <source>
        <dbReference type="Proteomes" id="UP001259832"/>
    </source>
</evidence>
<comment type="caution">
    <text evidence="1">The sequence shown here is derived from an EMBL/GenBank/DDBJ whole genome shotgun (WGS) entry which is preliminary data.</text>
</comment>
<sequence length="63" mass="7105">MDHWSKTTRAFNSFGDELKADTGMKPQDELDRITDAEYSTNCYNALTICQDGDPAVISCVEWV</sequence>
<proteinExistence type="predicted"/>
<dbReference type="Proteomes" id="UP001259832">
    <property type="component" value="Unassembled WGS sequence"/>
</dbReference>
<organism evidence="1 2">
    <name type="scientific">Phytophthora citrophthora</name>
    <dbReference type="NCBI Taxonomy" id="4793"/>
    <lineage>
        <taxon>Eukaryota</taxon>
        <taxon>Sar</taxon>
        <taxon>Stramenopiles</taxon>
        <taxon>Oomycota</taxon>
        <taxon>Peronosporomycetes</taxon>
        <taxon>Peronosporales</taxon>
        <taxon>Peronosporaceae</taxon>
        <taxon>Phytophthora</taxon>
    </lineage>
</organism>
<name>A0AAD9G2R8_9STRA</name>
<protein>
    <submittedName>
        <fullName evidence="1">Uncharacterized protein</fullName>
    </submittedName>
</protein>